<keyword evidence="1 3" id="KW-0597">Phosphoprotein</keyword>
<accession>A0A386HQ83</accession>
<keyword evidence="2 6" id="KW-0238">DNA-binding</keyword>
<dbReference type="OrthoDB" id="9797341at2"/>
<dbReference type="InterPro" id="IPR001789">
    <property type="entry name" value="Sig_transdc_resp-reg_receiver"/>
</dbReference>
<dbReference type="InterPro" id="IPR016032">
    <property type="entry name" value="Sig_transdc_resp-reg_C-effctor"/>
</dbReference>
<dbReference type="SUPFAM" id="SSF46894">
    <property type="entry name" value="C-terminal effector domain of the bipartite response regulators"/>
    <property type="match status" value="1"/>
</dbReference>
<dbReference type="SUPFAM" id="SSF52172">
    <property type="entry name" value="CheY-like"/>
    <property type="match status" value="1"/>
</dbReference>
<name>A0A386HQ83_9BACT</name>
<organism evidence="6 7">
    <name type="scientific">Arachidicoccus soli</name>
    <dbReference type="NCBI Taxonomy" id="2341117"/>
    <lineage>
        <taxon>Bacteria</taxon>
        <taxon>Pseudomonadati</taxon>
        <taxon>Bacteroidota</taxon>
        <taxon>Chitinophagia</taxon>
        <taxon>Chitinophagales</taxon>
        <taxon>Chitinophagaceae</taxon>
        <taxon>Arachidicoccus</taxon>
    </lineage>
</organism>
<dbReference type="PROSITE" id="PS50043">
    <property type="entry name" value="HTH_LUXR_2"/>
    <property type="match status" value="1"/>
</dbReference>
<feature type="modified residue" description="4-aspartylphosphate" evidence="3">
    <location>
        <position position="57"/>
    </location>
</feature>
<dbReference type="Pfam" id="PF00072">
    <property type="entry name" value="Response_reg"/>
    <property type="match status" value="1"/>
</dbReference>
<evidence type="ECO:0000256" key="1">
    <source>
        <dbReference type="ARBA" id="ARBA00022553"/>
    </source>
</evidence>
<dbReference type="Pfam" id="PF00196">
    <property type="entry name" value="GerE"/>
    <property type="match status" value="1"/>
</dbReference>
<dbReference type="InterPro" id="IPR058245">
    <property type="entry name" value="NreC/VraR/RcsB-like_REC"/>
</dbReference>
<dbReference type="PROSITE" id="PS50110">
    <property type="entry name" value="RESPONSE_REGULATORY"/>
    <property type="match status" value="1"/>
</dbReference>
<gene>
    <name evidence="6" type="ORF">D6B99_07195</name>
</gene>
<dbReference type="GO" id="GO:0000160">
    <property type="term" value="P:phosphorelay signal transduction system"/>
    <property type="evidence" value="ECO:0007669"/>
    <property type="project" value="InterPro"/>
</dbReference>
<evidence type="ECO:0000313" key="7">
    <source>
        <dbReference type="Proteomes" id="UP000266118"/>
    </source>
</evidence>
<dbReference type="SMART" id="SM00448">
    <property type="entry name" value="REC"/>
    <property type="match status" value="1"/>
</dbReference>
<reference evidence="6 7" key="1">
    <citation type="submission" date="2018-09" db="EMBL/GenBank/DDBJ databases">
        <title>Arachidicoccus sp. nov., a bacterium isolated from soil.</title>
        <authorList>
            <person name="Weon H.-Y."/>
            <person name="Kwon S.-W."/>
            <person name="Lee S.A."/>
        </authorList>
    </citation>
    <scope>NUCLEOTIDE SEQUENCE [LARGE SCALE GENOMIC DNA]</scope>
    <source>
        <strain evidence="6 7">KIS59-12</strain>
    </source>
</reference>
<sequence>MERIKIALVDDQQLLRQGLALIIKSTPEFELLFEANNGEDFLQKIKCHEHPQIVLLDMEMPVMNGIELNRLLHEQYPSIKVIILSVYDKQRLITHMIQAGACGYLLKNCDQEELITAINTVHHSGFYLNEQVLKAMQTTSPQKQEMKSIDGIPIELSSREKEILELICREYNNAEIGEKLFISTRTVEGHRNNLLTKSGCRNTAGLVVFAVKSHLYNVID</sequence>
<protein>
    <submittedName>
        <fullName evidence="6">DNA-binding response regulator</fullName>
    </submittedName>
</protein>
<dbReference type="CDD" id="cd06170">
    <property type="entry name" value="LuxR_C_like"/>
    <property type="match status" value="1"/>
</dbReference>
<dbReference type="GO" id="GO:0003677">
    <property type="term" value="F:DNA binding"/>
    <property type="evidence" value="ECO:0007669"/>
    <property type="project" value="UniProtKB-KW"/>
</dbReference>
<dbReference type="InterPro" id="IPR000792">
    <property type="entry name" value="Tscrpt_reg_LuxR_C"/>
</dbReference>
<proteinExistence type="predicted"/>
<dbReference type="Gene3D" id="3.40.50.2300">
    <property type="match status" value="1"/>
</dbReference>
<dbReference type="EMBL" id="CP032489">
    <property type="protein sequence ID" value="AYD47414.1"/>
    <property type="molecule type" value="Genomic_DNA"/>
</dbReference>
<dbReference type="Proteomes" id="UP000266118">
    <property type="component" value="Chromosome"/>
</dbReference>
<dbReference type="PANTHER" id="PTHR43214">
    <property type="entry name" value="TWO-COMPONENT RESPONSE REGULATOR"/>
    <property type="match status" value="1"/>
</dbReference>
<evidence type="ECO:0000256" key="3">
    <source>
        <dbReference type="PROSITE-ProRule" id="PRU00169"/>
    </source>
</evidence>
<evidence type="ECO:0000313" key="6">
    <source>
        <dbReference type="EMBL" id="AYD47414.1"/>
    </source>
</evidence>
<dbReference type="PRINTS" id="PR00038">
    <property type="entry name" value="HTHLUXR"/>
</dbReference>
<dbReference type="KEGG" id="ark:D6B99_07195"/>
<dbReference type="InterPro" id="IPR039420">
    <property type="entry name" value="WalR-like"/>
</dbReference>
<feature type="domain" description="Response regulatory" evidence="5">
    <location>
        <begin position="5"/>
        <end position="122"/>
    </location>
</feature>
<dbReference type="RefSeq" id="WP_119986508.1">
    <property type="nucleotide sequence ID" value="NZ_CP032489.1"/>
</dbReference>
<dbReference type="CDD" id="cd17535">
    <property type="entry name" value="REC_NarL-like"/>
    <property type="match status" value="1"/>
</dbReference>
<dbReference type="InterPro" id="IPR011006">
    <property type="entry name" value="CheY-like_superfamily"/>
</dbReference>
<dbReference type="PANTHER" id="PTHR43214:SF39">
    <property type="entry name" value="TRANSCRIPTIONAL REGULATORY PROTEIN DEGU"/>
    <property type="match status" value="1"/>
</dbReference>
<evidence type="ECO:0000259" key="5">
    <source>
        <dbReference type="PROSITE" id="PS50110"/>
    </source>
</evidence>
<evidence type="ECO:0000256" key="2">
    <source>
        <dbReference type="ARBA" id="ARBA00023125"/>
    </source>
</evidence>
<feature type="domain" description="HTH luxR-type" evidence="4">
    <location>
        <begin position="149"/>
        <end position="214"/>
    </location>
</feature>
<dbReference type="SMART" id="SM00421">
    <property type="entry name" value="HTH_LUXR"/>
    <property type="match status" value="1"/>
</dbReference>
<dbReference type="AlphaFoldDB" id="A0A386HQ83"/>
<evidence type="ECO:0000259" key="4">
    <source>
        <dbReference type="PROSITE" id="PS50043"/>
    </source>
</evidence>
<dbReference type="GO" id="GO:0006355">
    <property type="term" value="P:regulation of DNA-templated transcription"/>
    <property type="evidence" value="ECO:0007669"/>
    <property type="project" value="InterPro"/>
</dbReference>
<keyword evidence="7" id="KW-1185">Reference proteome</keyword>